<dbReference type="AlphaFoldDB" id="A0A1M5W5D8"/>
<keyword evidence="3" id="KW-1185">Reference proteome</keyword>
<dbReference type="RefSeq" id="WP_072831458.1">
    <property type="nucleotide sequence ID" value="NZ_FQXP01000005.1"/>
</dbReference>
<dbReference type="STRING" id="1121306.SAMN02745196_01559"/>
<dbReference type="PROSITE" id="PS50005">
    <property type="entry name" value="TPR"/>
    <property type="match status" value="1"/>
</dbReference>
<sequence length="351" mass="41222">MKTLICQIAWMTDYTGSKEDDKVNSIVHKYFGDIEESFEKENFLNINNNYYGFAATKLEDGELLPLAVEDEENVRVIWVAENHKTSNMELVGWYSDATVFSEYIEQNSRFYNIEVKAKDAVLLSKEDRKITCNFLREIFEANNLGYTLIAEENSSVEIEEFKNIIDDYIREGKFNKVNKVYDENDFDKVSELQFTSLEECFFTTRQLLDEENLMGIISILNKIILTFPNSREVYEEKAYVLYLMNQYDMALHNLNIANKLDKKSLRTYTLMADIYYSIDDIENALKSCKAYFRTIMENNYDVDAELVIEMFKLQIFALCDLEEFDEALEILEKALEICPDDEELLEIKEQL</sequence>
<name>A0A1M5W5D8_9CLOT</name>
<evidence type="ECO:0000256" key="1">
    <source>
        <dbReference type="PROSITE-ProRule" id="PRU00339"/>
    </source>
</evidence>
<dbReference type="SUPFAM" id="SSF48452">
    <property type="entry name" value="TPR-like"/>
    <property type="match status" value="1"/>
</dbReference>
<dbReference type="Proteomes" id="UP000184526">
    <property type="component" value="Unassembled WGS sequence"/>
</dbReference>
<dbReference type="OrthoDB" id="5678128at2"/>
<evidence type="ECO:0000313" key="3">
    <source>
        <dbReference type="Proteomes" id="UP000184526"/>
    </source>
</evidence>
<proteinExistence type="predicted"/>
<accession>A0A1M5W5D8</accession>
<feature type="repeat" description="TPR" evidence="1">
    <location>
        <begin position="308"/>
        <end position="341"/>
    </location>
</feature>
<dbReference type="SMART" id="SM00028">
    <property type="entry name" value="TPR"/>
    <property type="match status" value="2"/>
</dbReference>
<reference evidence="2 3" key="1">
    <citation type="submission" date="2016-11" db="EMBL/GenBank/DDBJ databases">
        <authorList>
            <person name="Jaros S."/>
            <person name="Januszkiewicz K."/>
            <person name="Wedrychowicz H."/>
        </authorList>
    </citation>
    <scope>NUCLEOTIDE SEQUENCE [LARGE SCALE GENOMIC DNA]</scope>
    <source>
        <strain evidence="2 3">DSM 3089</strain>
    </source>
</reference>
<dbReference type="InterPro" id="IPR011990">
    <property type="entry name" value="TPR-like_helical_dom_sf"/>
</dbReference>
<evidence type="ECO:0000313" key="2">
    <source>
        <dbReference type="EMBL" id="SHH82648.1"/>
    </source>
</evidence>
<dbReference type="EMBL" id="FQXP01000005">
    <property type="protein sequence ID" value="SHH82648.1"/>
    <property type="molecule type" value="Genomic_DNA"/>
</dbReference>
<protein>
    <submittedName>
        <fullName evidence="2">Uncharacterized protein</fullName>
    </submittedName>
</protein>
<keyword evidence="1" id="KW-0802">TPR repeat</keyword>
<dbReference type="Gene3D" id="1.25.40.10">
    <property type="entry name" value="Tetratricopeptide repeat domain"/>
    <property type="match status" value="1"/>
</dbReference>
<gene>
    <name evidence="2" type="ORF">SAMN02745196_01559</name>
</gene>
<dbReference type="InterPro" id="IPR019734">
    <property type="entry name" value="TPR_rpt"/>
</dbReference>
<organism evidence="2 3">
    <name type="scientific">Clostridium collagenovorans DSM 3089</name>
    <dbReference type="NCBI Taxonomy" id="1121306"/>
    <lineage>
        <taxon>Bacteria</taxon>
        <taxon>Bacillati</taxon>
        <taxon>Bacillota</taxon>
        <taxon>Clostridia</taxon>
        <taxon>Eubacteriales</taxon>
        <taxon>Clostridiaceae</taxon>
        <taxon>Clostridium</taxon>
    </lineage>
</organism>